<evidence type="ECO:0000313" key="1">
    <source>
        <dbReference type="EMBL" id="MEQ2267025.1"/>
    </source>
</evidence>
<organism evidence="1 2">
    <name type="scientific">Xenotaenia resolanae</name>
    <dbReference type="NCBI Taxonomy" id="208358"/>
    <lineage>
        <taxon>Eukaryota</taxon>
        <taxon>Metazoa</taxon>
        <taxon>Chordata</taxon>
        <taxon>Craniata</taxon>
        <taxon>Vertebrata</taxon>
        <taxon>Euteleostomi</taxon>
        <taxon>Actinopterygii</taxon>
        <taxon>Neopterygii</taxon>
        <taxon>Teleostei</taxon>
        <taxon>Neoteleostei</taxon>
        <taxon>Acanthomorphata</taxon>
        <taxon>Ovalentaria</taxon>
        <taxon>Atherinomorphae</taxon>
        <taxon>Cyprinodontiformes</taxon>
        <taxon>Goodeidae</taxon>
        <taxon>Xenotaenia</taxon>
    </lineage>
</organism>
<dbReference type="InterPro" id="IPR026180">
    <property type="entry name" value="NSL1"/>
</dbReference>
<evidence type="ECO:0000313" key="2">
    <source>
        <dbReference type="Proteomes" id="UP001444071"/>
    </source>
</evidence>
<protein>
    <submittedName>
        <fullName evidence="1">Uncharacterized protein</fullName>
    </submittedName>
</protein>
<dbReference type="EMBL" id="JAHRIM010041148">
    <property type="protein sequence ID" value="MEQ2267025.1"/>
    <property type="molecule type" value="Genomic_DNA"/>
</dbReference>
<dbReference type="PANTHER" id="PTHR22443:SF16">
    <property type="entry name" value="KAT8 REGULATORY NSL COMPLEX SUBUNIT 1-LIKE PROTEIN"/>
    <property type="match status" value="1"/>
</dbReference>
<comment type="caution">
    <text evidence="1">The sequence shown here is derived from an EMBL/GenBank/DDBJ whole genome shotgun (WGS) entry which is preliminary data.</text>
</comment>
<name>A0ABV0WBU5_9TELE</name>
<keyword evidence="2" id="KW-1185">Reference proteome</keyword>
<dbReference type="Proteomes" id="UP001444071">
    <property type="component" value="Unassembled WGS sequence"/>
</dbReference>
<feature type="non-terminal residue" evidence="1">
    <location>
        <position position="1"/>
    </location>
</feature>
<dbReference type="PANTHER" id="PTHR22443">
    <property type="entry name" value="NON-SPECIFIC LETHAL 1, ISOFORM M"/>
    <property type="match status" value="1"/>
</dbReference>
<gene>
    <name evidence="1" type="ORF">XENORESO_000650</name>
</gene>
<reference evidence="1 2" key="1">
    <citation type="submission" date="2021-06" db="EMBL/GenBank/DDBJ databases">
        <authorList>
            <person name="Palmer J.M."/>
        </authorList>
    </citation>
    <scope>NUCLEOTIDE SEQUENCE [LARGE SCALE GENOMIC DNA]</scope>
    <source>
        <strain evidence="1 2">XR_2019</strain>
        <tissue evidence="1">Muscle</tissue>
    </source>
</reference>
<sequence length="209" mass="23695">SSSSSEMQWLEERAELSSRWIWLQLRLSELDGRIEQLLELHKNIRSTKGSVVLAPSQPLTDRQIQQTLMREMAGLSCTASDADGEPCSPTRLLYNIERQSAQLNQIVNSLMPPLSFSPLSKQPSKERRTLARISDLNHMLHVKDFNRNQDSPYLVSSPTVALVILLVCALNLNAAPGQDFSLWCHCPLALLRAITFRRSWPEKNGFRDL</sequence>
<proteinExistence type="predicted"/>
<accession>A0ABV0WBU5</accession>